<organism evidence="1 2">
    <name type="scientific">Pseudomonas emilianonis</name>
    <dbReference type="NCBI Taxonomy" id="2915812"/>
    <lineage>
        <taxon>Bacteria</taxon>
        <taxon>Pseudomonadati</taxon>
        <taxon>Pseudomonadota</taxon>
        <taxon>Gammaproteobacteria</taxon>
        <taxon>Pseudomonadales</taxon>
        <taxon>Pseudomonadaceae</taxon>
        <taxon>Pseudomonas</taxon>
    </lineage>
</organism>
<dbReference type="Proteomes" id="UP001317085">
    <property type="component" value="Unassembled WGS sequence"/>
</dbReference>
<dbReference type="RefSeq" id="WP_247396339.1">
    <property type="nucleotide sequence ID" value="NZ_JAKNRV010000014.1"/>
</dbReference>
<proteinExistence type="predicted"/>
<dbReference type="EMBL" id="JAKNRV010000014">
    <property type="protein sequence ID" value="MCK1783430.1"/>
    <property type="molecule type" value="Genomic_DNA"/>
</dbReference>
<evidence type="ECO:0000313" key="1">
    <source>
        <dbReference type="EMBL" id="MCK1783430.1"/>
    </source>
</evidence>
<sequence>MNGYAVNNDGTGFYFVDSEFPDPENPKLTHPDYSHQSFWPMIDGLPPATVDLPPDAAELAAIVGTQRDKLLSIASIRIAPLQDAVDLGASSPTNDSLLKLWKEYRIAVNNVPEQSGYPESVDWPVQPS</sequence>
<protein>
    <submittedName>
        <fullName evidence="1">Tail fiber assembly protein</fullName>
    </submittedName>
</protein>
<reference evidence="1 2" key="1">
    <citation type="submission" date="2022-02" db="EMBL/GenBank/DDBJ databases">
        <title>Comparative genomics of the first Antarctic Pseudomonas spp. capable of biotransforming 2,4,6-Trinitrotoluene.</title>
        <authorList>
            <person name="Cabrera M.A."/>
            <person name="Marquez S.L."/>
            <person name="Perez-Donoso J.M."/>
        </authorList>
    </citation>
    <scope>NUCLEOTIDE SEQUENCE [LARGE SCALE GENOMIC DNA]</scope>
    <source>
        <strain evidence="1 2">TNT11</strain>
    </source>
</reference>
<dbReference type="Pfam" id="PF02413">
    <property type="entry name" value="Caudo_TAP"/>
    <property type="match status" value="1"/>
</dbReference>
<comment type="caution">
    <text evidence="1">The sequence shown here is derived from an EMBL/GenBank/DDBJ whole genome shotgun (WGS) entry which is preliminary data.</text>
</comment>
<accession>A0ABT0ECI5</accession>
<dbReference type="InterPro" id="IPR003458">
    <property type="entry name" value="Phage_T4_Gp38_tail_assem"/>
</dbReference>
<evidence type="ECO:0000313" key="2">
    <source>
        <dbReference type="Proteomes" id="UP001317085"/>
    </source>
</evidence>
<name>A0ABT0ECI5_9PSED</name>
<keyword evidence="2" id="KW-1185">Reference proteome</keyword>
<gene>
    <name evidence="1" type="ORF">L9Z73_03355</name>
</gene>